<feature type="transmembrane region" description="Helical" evidence="5">
    <location>
        <begin position="314"/>
        <end position="332"/>
    </location>
</feature>
<evidence type="ECO:0000256" key="2">
    <source>
        <dbReference type="ARBA" id="ARBA00022692"/>
    </source>
</evidence>
<organism evidence="7 8">
    <name type="scientific">Rhodococcus gannanensis</name>
    <dbReference type="NCBI Taxonomy" id="1960308"/>
    <lineage>
        <taxon>Bacteria</taxon>
        <taxon>Bacillati</taxon>
        <taxon>Actinomycetota</taxon>
        <taxon>Actinomycetes</taxon>
        <taxon>Mycobacteriales</taxon>
        <taxon>Nocardiaceae</taxon>
        <taxon>Rhodococcus</taxon>
    </lineage>
</organism>
<evidence type="ECO:0000313" key="8">
    <source>
        <dbReference type="Proteomes" id="UP001597286"/>
    </source>
</evidence>
<keyword evidence="3 5" id="KW-1133">Transmembrane helix</keyword>
<feature type="transmembrane region" description="Helical" evidence="5">
    <location>
        <begin position="143"/>
        <end position="161"/>
    </location>
</feature>
<feature type="transmembrane region" description="Helical" evidence="5">
    <location>
        <begin position="117"/>
        <end position="136"/>
    </location>
</feature>
<keyword evidence="2 5" id="KW-0812">Transmembrane</keyword>
<feature type="transmembrane region" description="Helical" evidence="5">
    <location>
        <begin position="364"/>
        <end position="385"/>
    </location>
</feature>
<reference evidence="8" key="1">
    <citation type="journal article" date="2019" name="Int. J. Syst. Evol. Microbiol.">
        <title>The Global Catalogue of Microorganisms (GCM) 10K type strain sequencing project: providing services to taxonomists for standard genome sequencing and annotation.</title>
        <authorList>
            <consortium name="The Broad Institute Genomics Platform"/>
            <consortium name="The Broad Institute Genome Sequencing Center for Infectious Disease"/>
            <person name="Wu L."/>
            <person name="Ma J."/>
        </authorList>
    </citation>
    <scope>NUCLEOTIDE SEQUENCE [LARGE SCALE GENOMIC DNA]</scope>
    <source>
        <strain evidence="8">DT72</strain>
    </source>
</reference>
<keyword evidence="4 5" id="KW-0472">Membrane</keyword>
<dbReference type="InterPro" id="IPR049453">
    <property type="entry name" value="Memb_transporter_dom"/>
</dbReference>
<protein>
    <submittedName>
        <fullName evidence="7">FUSC family protein</fullName>
    </submittedName>
</protein>
<evidence type="ECO:0000259" key="6">
    <source>
        <dbReference type="Pfam" id="PF13515"/>
    </source>
</evidence>
<comment type="caution">
    <text evidence="7">The sequence shown here is derived from an EMBL/GenBank/DDBJ whole genome shotgun (WGS) entry which is preliminary data.</text>
</comment>
<sequence>MPTLAAAPSRLRRTRGALAHPMSGAVWRRSLRVRSADATLAVSLRVGLAAAVVLVVFGVTGHGAIAGFALLGALSAAFSRHEPLRRTAQKVGLVGGAVVASVLVGGLVAVSGMPVEAQIGVVAVHAGAAAALLYAFRIGGPGPVILVFAASAAVGYAGSAAHLGVAVASAALGAAVGLGVAVLPFVFLPWGPARLATARALGALARVPDGGDVAAARSAVVTARQTLALTAGASARDHDLAAVLAEADAALDHWLTDGDDARLHAVVRHERELRKTKRHSALLAQGAVLGDLPQPVPFLAPGLGRLGAGDVRAYAGRVVLAAALAGWLAAGVGLDHPMWASMGAMAAMQGITYAGTVERGIQRLLGNVAGAAVAAGLIALTLGYWQTALLIVVLQTCTEVAAARNYGLCTVFVTPMALLIVGLGTAVGPEIGIGRVLVTVVGVAVGIVVAAVTLGATDRSHLAETV</sequence>
<evidence type="ECO:0000256" key="4">
    <source>
        <dbReference type="ARBA" id="ARBA00023136"/>
    </source>
</evidence>
<dbReference type="Proteomes" id="UP001597286">
    <property type="component" value="Unassembled WGS sequence"/>
</dbReference>
<feature type="transmembrane region" description="Helical" evidence="5">
    <location>
        <begin position="405"/>
        <end position="424"/>
    </location>
</feature>
<evidence type="ECO:0000313" key="7">
    <source>
        <dbReference type="EMBL" id="MFD1815497.1"/>
    </source>
</evidence>
<comment type="subcellular location">
    <subcellularLocation>
        <location evidence="1">Membrane</location>
        <topology evidence="1">Multi-pass membrane protein</topology>
    </subcellularLocation>
</comment>
<name>A0ABW4PAC6_9NOCA</name>
<evidence type="ECO:0000256" key="1">
    <source>
        <dbReference type="ARBA" id="ARBA00004141"/>
    </source>
</evidence>
<feature type="transmembrane region" description="Helical" evidence="5">
    <location>
        <begin position="436"/>
        <end position="456"/>
    </location>
</feature>
<feature type="transmembrane region" description="Helical" evidence="5">
    <location>
        <begin position="167"/>
        <end position="190"/>
    </location>
</feature>
<evidence type="ECO:0000256" key="5">
    <source>
        <dbReference type="SAM" id="Phobius"/>
    </source>
</evidence>
<proteinExistence type="predicted"/>
<dbReference type="Pfam" id="PF13515">
    <property type="entry name" value="FUSC_2"/>
    <property type="match status" value="1"/>
</dbReference>
<dbReference type="RefSeq" id="WP_378487958.1">
    <property type="nucleotide sequence ID" value="NZ_JBHUFB010000021.1"/>
</dbReference>
<keyword evidence="8" id="KW-1185">Reference proteome</keyword>
<feature type="transmembrane region" description="Helical" evidence="5">
    <location>
        <begin position="91"/>
        <end position="111"/>
    </location>
</feature>
<dbReference type="EMBL" id="JBHUFB010000021">
    <property type="protein sequence ID" value="MFD1815497.1"/>
    <property type="molecule type" value="Genomic_DNA"/>
</dbReference>
<feature type="domain" description="Integral membrane bound transporter" evidence="6">
    <location>
        <begin position="324"/>
        <end position="449"/>
    </location>
</feature>
<evidence type="ECO:0000256" key="3">
    <source>
        <dbReference type="ARBA" id="ARBA00022989"/>
    </source>
</evidence>
<gene>
    <name evidence="7" type="ORF">ACFSJG_25040</name>
</gene>
<accession>A0ABW4PAC6</accession>